<dbReference type="InterPro" id="IPR020846">
    <property type="entry name" value="MFS_dom"/>
</dbReference>
<feature type="domain" description="Major facilitator superfamily (MFS) profile" evidence="7">
    <location>
        <begin position="4"/>
        <end position="380"/>
    </location>
</feature>
<evidence type="ECO:0000313" key="9">
    <source>
        <dbReference type="Proteomes" id="UP000555407"/>
    </source>
</evidence>
<dbReference type="NCBIfam" id="NF033135">
    <property type="entry name" value="cmx_cmrA"/>
    <property type="match status" value="1"/>
</dbReference>
<proteinExistence type="predicted"/>
<feature type="transmembrane region" description="Helical" evidence="6">
    <location>
        <begin position="70"/>
        <end position="93"/>
    </location>
</feature>
<keyword evidence="3 6" id="KW-0812">Transmembrane</keyword>
<comment type="subcellular location">
    <subcellularLocation>
        <location evidence="1">Cell membrane</location>
        <topology evidence="1">Multi-pass membrane protein</topology>
    </subcellularLocation>
</comment>
<keyword evidence="9" id="KW-1185">Reference proteome</keyword>
<dbReference type="InterPro" id="IPR036259">
    <property type="entry name" value="MFS_trans_sf"/>
</dbReference>
<dbReference type="SUPFAM" id="SSF103473">
    <property type="entry name" value="MFS general substrate transporter"/>
    <property type="match status" value="1"/>
</dbReference>
<sequence length="403" mass="40560">MPIAVYVLGLSIFAQGTSELMLAGLLPELATDLHVTIPQAGLLISAFAIGMLVGAPVLAVVTLTWSRRTALLLFLTIFALTHVVGATTSSYGVLLATRIVGAFVYAGFWSVAAVTVMTLVRAHSRARAMSIVTGGLTIATIVGLPLGTVLGQHFGWQSAFWTVAGLCVLAMFGVLATVPADRPDAANLPRLADELRALRSARLWLAFGTTALVTSAILVTFSYLAPLLTQTTGLPAGAVPGVLALYGLGSFIGITIGGRFADALPFHTLFVSITGLVALSALLAVTASVPVVAVAVIALLGGFGFAANPAPNGRVFSLAGDRSTLATATNFSAFNVGITAGPWLGGLAIDAGAGYAALGWIAVGTGLAALATVLFAALSPGLVPVSSPGLAGRGASGRSPGAG</sequence>
<evidence type="ECO:0000256" key="1">
    <source>
        <dbReference type="ARBA" id="ARBA00004651"/>
    </source>
</evidence>
<dbReference type="Pfam" id="PF07690">
    <property type="entry name" value="MFS_1"/>
    <property type="match status" value="1"/>
</dbReference>
<protein>
    <submittedName>
        <fullName evidence="8">DHA1 family chloramphenicol resistance protein-like MFS transporter</fullName>
    </submittedName>
</protein>
<feature type="transmembrane region" description="Helical" evidence="6">
    <location>
        <begin position="160"/>
        <end position="180"/>
    </location>
</feature>
<dbReference type="PANTHER" id="PTHR43124">
    <property type="entry name" value="PURINE EFFLUX PUMP PBUE"/>
    <property type="match status" value="1"/>
</dbReference>
<keyword evidence="4 6" id="KW-1133">Transmembrane helix</keyword>
<name>A0A7X5VF56_9ACTN</name>
<feature type="transmembrane region" description="Helical" evidence="6">
    <location>
        <begin position="132"/>
        <end position="154"/>
    </location>
</feature>
<dbReference type="Gene3D" id="1.20.1250.20">
    <property type="entry name" value="MFS general substrate transporter like domains"/>
    <property type="match status" value="2"/>
</dbReference>
<organism evidence="8 9">
    <name type="scientific">Kribbella shirazensis</name>
    <dbReference type="NCBI Taxonomy" id="1105143"/>
    <lineage>
        <taxon>Bacteria</taxon>
        <taxon>Bacillati</taxon>
        <taxon>Actinomycetota</taxon>
        <taxon>Actinomycetes</taxon>
        <taxon>Propionibacteriales</taxon>
        <taxon>Kribbellaceae</taxon>
        <taxon>Kribbella</taxon>
    </lineage>
</organism>
<evidence type="ECO:0000259" key="7">
    <source>
        <dbReference type="PROSITE" id="PS50850"/>
    </source>
</evidence>
<keyword evidence="2" id="KW-1003">Cell membrane</keyword>
<dbReference type="CDD" id="cd17324">
    <property type="entry name" value="MFS_NepI_like"/>
    <property type="match status" value="1"/>
</dbReference>
<dbReference type="PANTHER" id="PTHR43124:SF3">
    <property type="entry name" value="CHLORAMPHENICOL EFFLUX PUMP RV0191"/>
    <property type="match status" value="1"/>
</dbReference>
<feature type="transmembrane region" description="Helical" evidence="6">
    <location>
        <begin position="201"/>
        <end position="225"/>
    </location>
</feature>
<feature type="transmembrane region" description="Helical" evidence="6">
    <location>
        <begin position="331"/>
        <end position="349"/>
    </location>
</feature>
<reference evidence="8 9" key="1">
    <citation type="submission" date="2020-03" db="EMBL/GenBank/DDBJ databases">
        <title>Sequencing the genomes of 1000 actinobacteria strains.</title>
        <authorList>
            <person name="Klenk H.-P."/>
        </authorList>
    </citation>
    <scope>NUCLEOTIDE SEQUENCE [LARGE SCALE GENOMIC DNA]</scope>
    <source>
        <strain evidence="8 9">DSM 45490</strain>
    </source>
</reference>
<dbReference type="PROSITE" id="PS50850">
    <property type="entry name" value="MFS"/>
    <property type="match status" value="1"/>
</dbReference>
<feature type="transmembrane region" description="Helical" evidence="6">
    <location>
        <begin position="99"/>
        <end position="120"/>
    </location>
</feature>
<dbReference type="GO" id="GO:0022857">
    <property type="term" value="F:transmembrane transporter activity"/>
    <property type="evidence" value="ECO:0007669"/>
    <property type="project" value="InterPro"/>
</dbReference>
<dbReference type="Proteomes" id="UP000555407">
    <property type="component" value="Unassembled WGS sequence"/>
</dbReference>
<dbReference type="AlphaFoldDB" id="A0A7X5VF56"/>
<dbReference type="EMBL" id="JAASRO010000001">
    <property type="protein sequence ID" value="NIK59641.1"/>
    <property type="molecule type" value="Genomic_DNA"/>
</dbReference>
<feature type="transmembrane region" description="Helical" evidence="6">
    <location>
        <begin position="237"/>
        <end position="257"/>
    </location>
</feature>
<evidence type="ECO:0000256" key="6">
    <source>
        <dbReference type="SAM" id="Phobius"/>
    </source>
</evidence>
<feature type="transmembrane region" description="Helical" evidence="6">
    <location>
        <begin position="355"/>
        <end position="378"/>
    </location>
</feature>
<dbReference type="InterPro" id="IPR050189">
    <property type="entry name" value="MFS_Efflux_Transporters"/>
</dbReference>
<dbReference type="InterPro" id="IPR011701">
    <property type="entry name" value="MFS"/>
</dbReference>
<evidence type="ECO:0000256" key="3">
    <source>
        <dbReference type="ARBA" id="ARBA00022692"/>
    </source>
</evidence>
<accession>A0A7X5VF56</accession>
<evidence type="ECO:0000256" key="5">
    <source>
        <dbReference type="ARBA" id="ARBA00023136"/>
    </source>
</evidence>
<keyword evidence="5 6" id="KW-0472">Membrane</keyword>
<dbReference type="GO" id="GO:0005886">
    <property type="term" value="C:plasma membrane"/>
    <property type="evidence" value="ECO:0007669"/>
    <property type="project" value="UniProtKB-SubCell"/>
</dbReference>
<gene>
    <name evidence="8" type="ORF">BJY22_005358</name>
</gene>
<evidence type="ECO:0000256" key="4">
    <source>
        <dbReference type="ARBA" id="ARBA00022989"/>
    </source>
</evidence>
<feature type="transmembrane region" description="Helical" evidence="6">
    <location>
        <begin position="42"/>
        <end position="63"/>
    </location>
</feature>
<comment type="caution">
    <text evidence="8">The sequence shown here is derived from an EMBL/GenBank/DDBJ whole genome shotgun (WGS) entry which is preliminary data.</text>
</comment>
<evidence type="ECO:0000313" key="8">
    <source>
        <dbReference type="EMBL" id="NIK59641.1"/>
    </source>
</evidence>
<evidence type="ECO:0000256" key="2">
    <source>
        <dbReference type="ARBA" id="ARBA00022475"/>
    </source>
</evidence>
<dbReference type="RefSeq" id="WP_167211752.1">
    <property type="nucleotide sequence ID" value="NZ_JAASRO010000001.1"/>
</dbReference>
<feature type="transmembrane region" description="Helical" evidence="6">
    <location>
        <begin position="264"/>
        <end position="285"/>
    </location>
</feature>